<dbReference type="GO" id="GO:0055085">
    <property type="term" value="P:transmembrane transport"/>
    <property type="evidence" value="ECO:0007669"/>
    <property type="project" value="InterPro"/>
</dbReference>
<comment type="caution">
    <text evidence="9">The sequence shown here is derived from an EMBL/GenBank/DDBJ whole genome shotgun (WGS) entry which is preliminary data.</text>
</comment>
<evidence type="ECO:0000259" key="8">
    <source>
        <dbReference type="PROSITE" id="PS50928"/>
    </source>
</evidence>
<evidence type="ECO:0000256" key="2">
    <source>
        <dbReference type="ARBA" id="ARBA00022448"/>
    </source>
</evidence>
<dbReference type="Gene3D" id="1.10.3720.10">
    <property type="entry name" value="MetI-like"/>
    <property type="match status" value="1"/>
</dbReference>
<dbReference type="eggNOG" id="COG0600">
    <property type="taxonomic scope" value="Bacteria"/>
</dbReference>
<keyword evidence="4 7" id="KW-0812">Transmembrane</keyword>
<feature type="domain" description="ABC transmembrane type-1" evidence="8">
    <location>
        <begin position="88"/>
        <end position="272"/>
    </location>
</feature>
<keyword evidence="3" id="KW-1003">Cell membrane</keyword>
<feature type="transmembrane region" description="Helical" evidence="7">
    <location>
        <begin position="123"/>
        <end position="144"/>
    </location>
</feature>
<dbReference type="SUPFAM" id="SSF161098">
    <property type="entry name" value="MetI-like"/>
    <property type="match status" value="1"/>
</dbReference>
<comment type="subcellular location">
    <subcellularLocation>
        <location evidence="1 7">Cell membrane</location>
        <topology evidence="1 7">Multi-pass membrane protein</topology>
    </subcellularLocation>
</comment>
<dbReference type="InterPro" id="IPR000515">
    <property type="entry name" value="MetI-like"/>
</dbReference>
<accession>E1IHR4</accession>
<feature type="transmembrane region" description="Helical" evidence="7">
    <location>
        <begin position="150"/>
        <end position="167"/>
    </location>
</feature>
<dbReference type="STRING" id="765420.OSCT_2865"/>
<dbReference type="HOGENOM" id="CLU_046113_2_1_0"/>
<evidence type="ECO:0000256" key="5">
    <source>
        <dbReference type="ARBA" id="ARBA00022989"/>
    </source>
</evidence>
<keyword evidence="5 7" id="KW-1133">Transmembrane helix</keyword>
<dbReference type="Proteomes" id="UP000054010">
    <property type="component" value="Unassembled WGS sequence"/>
</dbReference>
<gene>
    <name evidence="9" type="ORF">OSCT_2865</name>
</gene>
<feature type="transmembrane region" description="Helical" evidence="7">
    <location>
        <begin position="250"/>
        <end position="271"/>
    </location>
</feature>
<sequence length="282" mass="30395">MELFKSLYNGLMLYPFVKKTLRHWVSVRMSPPRLAWARYLPALLLFFILLVLLQVGLPALGVPSYLLPTPSRVWARLTEPGSGLAGHLWATAQAGVGGLVLGSVGGVLLAILFVAIRPLERAFYPWVLVSQTLPSAALAPLLVIWLGNGLAPRLAMAALFAFFPVLVNTTQGLRQITPEQRDLLHAWGASSLQTFRLLRIPAALPALFAGLRIAATLAVVGAIVGELAGSSEGLGYVISIATYHLQTDRVFAAVTLAAGLSLLLSVLLHIAERQIVFWHTEG</sequence>
<name>E1IHR4_9CHLR</name>
<feature type="transmembrane region" description="Helical" evidence="7">
    <location>
        <begin position="94"/>
        <end position="116"/>
    </location>
</feature>
<evidence type="ECO:0000313" key="9">
    <source>
        <dbReference type="EMBL" id="EFO79284.1"/>
    </source>
</evidence>
<dbReference type="Pfam" id="PF00528">
    <property type="entry name" value="BPD_transp_1"/>
    <property type="match status" value="1"/>
</dbReference>
<dbReference type="PROSITE" id="PS50928">
    <property type="entry name" value="ABC_TM1"/>
    <property type="match status" value="1"/>
</dbReference>
<dbReference type="EMBL" id="ADVR01000119">
    <property type="protein sequence ID" value="EFO79284.1"/>
    <property type="molecule type" value="Genomic_DNA"/>
</dbReference>
<protein>
    <submittedName>
        <fullName evidence="9">Binding-protein-dependent transport systems inner membrane component</fullName>
    </submittedName>
</protein>
<dbReference type="InterPro" id="IPR035906">
    <property type="entry name" value="MetI-like_sf"/>
</dbReference>
<dbReference type="PANTHER" id="PTHR30151:SF20">
    <property type="entry name" value="ABC TRANSPORTER PERMEASE PROTEIN HI_0355-RELATED"/>
    <property type="match status" value="1"/>
</dbReference>
<dbReference type="CDD" id="cd06261">
    <property type="entry name" value="TM_PBP2"/>
    <property type="match status" value="1"/>
</dbReference>
<dbReference type="GO" id="GO:0005886">
    <property type="term" value="C:plasma membrane"/>
    <property type="evidence" value="ECO:0007669"/>
    <property type="project" value="UniProtKB-SubCell"/>
</dbReference>
<feature type="transmembrane region" description="Helical" evidence="7">
    <location>
        <begin position="202"/>
        <end position="224"/>
    </location>
</feature>
<evidence type="ECO:0000256" key="4">
    <source>
        <dbReference type="ARBA" id="ARBA00022692"/>
    </source>
</evidence>
<evidence type="ECO:0000256" key="7">
    <source>
        <dbReference type="RuleBase" id="RU363032"/>
    </source>
</evidence>
<keyword evidence="2 7" id="KW-0813">Transport</keyword>
<evidence type="ECO:0000313" key="10">
    <source>
        <dbReference type="Proteomes" id="UP000054010"/>
    </source>
</evidence>
<comment type="similarity">
    <text evidence="7">Belongs to the binding-protein-dependent transport system permease family.</text>
</comment>
<dbReference type="AlphaFoldDB" id="E1IHR4"/>
<evidence type="ECO:0000256" key="1">
    <source>
        <dbReference type="ARBA" id="ARBA00004651"/>
    </source>
</evidence>
<evidence type="ECO:0000256" key="6">
    <source>
        <dbReference type="ARBA" id="ARBA00023136"/>
    </source>
</evidence>
<dbReference type="PANTHER" id="PTHR30151">
    <property type="entry name" value="ALKANE SULFONATE ABC TRANSPORTER-RELATED, MEMBRANE SUBUNIT"/>
    <property type="match status" value="1"/>
</dbReference>
<evidence type="ECO:0000256" key="3">
    <source>
        <dbReference type="ARBA" id="ARBA00022475"/>
    </source>
</evidence>
<organism evidence="9 10">
    <name type="scientific">Oscillochloris trichoides DG-6</name>
    <dbReference type="NCBI Taxonomy" id="765420"/>
    <lineage>
        <taxon>Bacteria</taxon>
        <taxon>Bacillati</taxon>
        <taxon>Chloroflexota</taxon>
        <taxon>Chloroflexia</taxon>
        <taxon>Chloroflexales</taxon>
        <taxon>Chloroflexineae</taxon>
        <taxon>Oscillochloridaceae</taxon>
        <taxon>Oscillochloris</taxon>
    </lineage>
</organism>
<keyword evidence="10" id="KW-1185">Reference proteome</keyword>
<keyword evidence="6 7" id="KW-0472">Membrane</keyword>
<proteinExistence type="inferred from homology"/>
<reference evidence="9 10" key="1">
    <citation type="journal article" date="2011" name="J. Bacteriol.">
        <title>Draft genome sequence of the anoxygenic filamentous phototrophic bacterium Oscillochloris trichoides subsp. DG-6.</title>
        <authorList>
            <person name="Kuznetsov B.B."/>
            <person name="Ivanovsky R.N."/>
            <person name="Keppen O.I."/>
            <person name="Sukhacheva M.V."/>
            <person name="Bumazhkin B.K."/>
            <person name="Patutina E.O."/>
            <person name="Beletsky A.V."/>
            <person name="Mardanov A.V."/>
            <person name="Baslerov R.V."/>
            <person name="Panteleeva A.N."/>
            <person name="Kolganova T.V."/>
            <person name="Ravin N.V."/>
            <person name="Skryabin K.G."/>
        </authorList>
    </citation>
    <scope>NUCLEOTIDE SEQUENCE [LARGE SCALE GENOMIC DNA]</scope>
    <source>
        <strain evidence="9 10">DG-6</strain>
    </source>
</reference>